<accession>A0A6J4ICM1</accession>
<organism evidence="1">
    <name type="scientific">uncultured Arthrobacter sp</name>
    <dbReference type="NCBI Taxonomy" id="114050"/>
    <lineage>
        <taxon>Bacteria</taxon>
        <taxon>Bacillati</taxon>
        <taxon>Actinomycetota</taxon>
        <taxon>Actinomycetes</taxon>
        <taxon>Micrococcales</taxon>
        <taxon>Micrococcaceae</taxon>
        <taxon>Arthrobacter</taxon>
        <taxon>environmental samples</taxon>
    </lineage>
</organism>
<gene>
    <name evidence="1" type="ORF">AVDCRST_MAG83-1928</name>
</gene>
<dbReference type="EMBL" id="CADCTE010000109">
    <property type="protein sequence ID" value="CAA9246541.1"/>
    <property type="molecule type" value="Genomic_DNA"/>
</dbReference>
<reference evidence="1" key="1">
    <citation type="submission" date="2020-02" db="EMBL/GenBank/DDBJ databases">
        <authorList>
            <person name="Meier V. D."/>
        </authorList>
    </citation>
    <scope>NUCLEOTIDE SEQUENCE</scope>
    <source>
        <strain evidence="1">AVDCRST_MAG83</strain>
    </source>
</reference>
<dbReference type="AlphaFoldDB" id="A0A6J4ICM1"/>
<sequence>MVPQRAPRALRPAAAPPPRWARLAAHAAALTPLPSAPWRLALVLGFSGGFTEQGLTDLDPTGSGLI</sequence>
<proteinExistence type="predicted"/>
<name>A0A6J4ICM1_9MICC</name>
<protein>
    <submittedName>
        <fullName evidence="1">Uncharacterized protein</fullName>
    </submittedName>
</protein>
<evidence type="ECO:0000313" key="1">
    <source>
        <dbReference type="EMBL" id="CAA9246541.1"/>
    </source>
</evidence>